<protein>
    <submittedName>
        <fullName evidence="1">Uncharacterized protein</fullName>
    </submittedName>
</protein>
<evidence type="ECO:0000313" key="2">
    <source>
        <dbReference type="Proteomes" id="UP000295313"/>
    </source>
</evidence>
<name>A0A4R8I538_9FLAO</name>
<organism evidence="1 2">
    <name type="scientific">Epilithonimonas xixisoli</name>
    <dbReference type="NCBI Taxonomy" id="1476462"/>
    <lineage>
        <taxon>Bacteria</taxon>
        <taxon>Pseudomonadati</taxon>
        <taxon>Bacteroidota</taxon>
        <taxon>Flavobacteriia</taxon>
        <taxon>Flavobacteriales</taxon>
        <taxon>Weeksellaceae</taxon>
        <taxon>Chryseobacterium group</taxon>
        <taxon>Epilithonimonas</taxon>
    </lineage>
</organism>
<dbReference type="AlphaFoldDB" id="A0A4R8I538"/>
<dbReference type="RefSeq" id="WP_133944051.1">
    <property type="nucleotide sequence ID" value="NZ_SOEO01000002.1"/>
</dbReference>
<proteinExistence type="predicted"/>
<dbReference type="Proteomes" id="UP000295313">
    <property type="component" value="Unassembled WGS sequence"/>
</dbReference>
<evidence type="ECO:0000313" key="1">
    <source>
        <dbReference type="EMBL" id="TDX84003.1"/>
    </source>
</evidence>
<reference evidence="1 2" key="1">
    <citation type="submission" date="2019-03" db="EMBL/GenBank/DDBJ databases">
        <title>Genomic Encyclopedia of Type Strains, Phase III (KMG-III): the genomes of soil and plant-associated and newly described type strains.</title>
        <authorList>
            <person name="Whitman W."/>
        </authorList>
    </citation>
    <scope>NUCLEOTIDE SEQUENCE [LARGE SCALE GENOMIC DNA]</scope>
    <source>
        <strain evidence="1 2">CGMCC 1.12802</strain>
    </source>
</reference>
<keyword evidence="2" id="KW-1185">Reference proteome</keyword>
<dbReference type="EMBL" id="SOEO01000002">
    <property type="protein sequence ID" value="TDX84003.1"/>
    <property type="molecule type" value="Genomic_DNA"/>
</dbReference>
<gene>
    <name evidence="1" type="ORF">B0I22_1591</name>
</gene>
<comment type="caution">
    <text evidence="1">The sequence shown here is derived from an EMBL/GenBank/DDBJ whole genome shotgun (WGS) entry which is preliminary data.</text>
</comment>
<accession>A0A4R8I538</accession>
<sequence>MLVAKITAEKASELVGQEYQSGAKFSPVQDNQGNWIVSLVEAQYMSISDIEVIEFEPLEIDESEI</sequence>
<dbReference type="OrthoDB" id="1496082at2"/>